<sequence length="70" mass="7455">MALIRQHRQLNLRLPLPEPSECRPCFSVSLPPTAVVTTAVTNNPSFGAISAADLEKLQVLGLGTATPSTR</sequence>
<comment type="caution">
    <text evidence="1">The sequence shown here is derived from an EMBL/GenBank/DDBJ whole genome shotgun (WGS) entry which is preliminary data.</text>
</comment>
<evidence type="ECO:0000313" key="2">
    <source>
        <dbReference type="Proteomes" id="UP001054821"/>
    </source>
</evidence>
<name>A0AAD4ZK38_PRUDU</name>
<dbReference type="Proteomes" id="UP001054821">
    <property type="component" value="Chromosome 1"/>
</dbReference>
<proteinExistence type="predicted"/>
<evidence type="ECO:0000313" key="1">
    <source>
        <dbReference type="EMBL" id="KAI5348308.1"/>
    </source>
</evidence>
<dbReference type="AlphaFoldDB" id="A0AAD4ZK38"/>
<reference evidence="1 2" key="1">
    <citation type="journal article" date="2022" name="G3 (Bethesda)">
        <title>Whole-genome sequence and methylome profiling of the almond [Prunus dulcis (Mill.) D.A. Webb] cultivar 'Nonpareil'.</title>
        <authorList>
            <person name="D'Amico-Willman K.M."/>
            <person name="Ouma W.Z."/>
            <person name="Meulia T."/>
            <person name="Sideli G.M."/>
            <person name="Gradziel T.M."/>
            <person name="Fresnedo-Ramirez J."/>
        </authorList>
    </citation>
    <scope>NUCLEOTIDE SEQUENCE [LARGE SCALE GENOMIC DNA]</scope>
    <source>
        <strain evidence="1">Clone GOH B32 T37-40</strain>
    </source>
</reference>
<protein>
    <submittedName>
        <fullName evidence="1">Uncharacterized protein</fullName>
    </submittedName>
</protein>
<dbReference type="EMBL" id="JAJFAZ020000001">
    <property type="protein sequence ID" value="KAI5348308.1"/>
    <property type="molecule type" value="Genomic_DNA"/>
</dbReference>
<organism evidence="1 2">
    <name type="scientific">Prunus dulcis</name>
    <name type="common">Almond</name>
    <name type="synonym">Amygdalus dulcis</name>
    <dbReference type="NCBI Taxonomy" id="3755"/>
    <lineage>
        <taxon>Eukaryota</taxon>
        <taxon>Viridiplantae</taxon>
        <taxon>Streptophyta</taxon>
        <taxon>Embryophyta</taxon>
        <taxon>Tracheophyta</taxon>
        <taxon>Spermatophyta</taxon>
        <taxon>Magnoliopsida</taxon>
        <taxon>eudicotyledons</taxon>
        <taxon>Gunneridae</taxon>
        <taxon>Pentapetalae</taxon>
        <taxon>rosids</taxon>
        <taxon>fabids</taxon>
        <taxon>Rosales</taxon>
        <taxon>Rosaceae</taxon>
        <taxon>Amygdaloideae</taxon>
        <taxon>Amygdaleae</taxon>
        <taxon>Prunus</taxon>
    </lineage>
</organism>
<keyword evidence="2" id="KW-1185">Reference proteome</keyword>
<accession>A0AAD4ZK38</accession>
<gene>
    <name evidence="1" type="ORF">L3X38_001195</name>
</gene>